<protein>
    <recommendedName>
        <fullName evidence="2">Septum formation inhibitor Maf</fullName>
    </recommendedName>
</protein>
<dbReference type="AlphaFoldDB" id="A0A382T7I0"/>
<accession>A0A382T7I0</accession>
<organism evidence="1">
    <name type="scientific">marine metagenome</name>
    <dbReference type="NCBI Taxonomy" id="408172"/>
    <lineage>
        <taxon>unclassified sequences</taxon>
        <taxon>metagenomes</taxon>
        <taxon>ecological metagenomes</taxon>
    </lineage>
</organism>
<reference evidence="1" key="1">
    <citation type="submission" date="2018-05" db="EMBL/GenBank/DDBJ databases">
        <authorList>
            <person name="Lanie J.A."/>
            <person name="Ng W.-L."/>
            <person name="Kazmierczak K.M."/>
            <person name="Andrzejewski T.M."/>
            <person name="Davidsen T.M."/>
            <person name="Wayne K.J."/>
            <person name="Tettelin H."/>
            <person name="Glass J.I."/>
            <person name="Rusch D."/>
            <person name="Podicherti R."/>
            <person name="Tsui H.-C.T."/>
            <person name="Winkler M.E."/>
        </authorList>
    </citation>
    <scope>NUCLEOTIDE SEQUENCE</scope>
</reference>
<sequence length="25" mass="2759">DPNSLIGLPTIQLTKMLAKENVHIL</sequence>
<name>A0A382T7I0_9ZZZZ</name>
<gene>
    <name evidence="1" type="ORF">METZ01_LOCUS370579</name>
</gene>
<evidence type="ECO:0008006" key="2">
    <source>
        <dbReference type="Google" id="ProtNLM"/>
    </source>
</evidence>
<feature type="non-terminal residue" evidence="1">
    <location>
        <position position="1"/>
    </location>
</feature>
<dbReference type="EMBL" id="UINC01134280">
    <property type="protein sequence ID" value="SVD17725.1"/>
    <property type="molecule type" value="Genomic_DNA"/>
</dbReference>
<evidence type="ECO:0000313" key="1">
    <source>
        <dbReference type="EMBL" id="SVD17725.1"/>
    </source>
</evidence>
<proteinExistence type="predicted"/>